<accession>A0A2T5FTD6</accession>
<sequence>MKATDATRPLTEAERRLAASMFGAAIDYDPVRVNRRKWWPFQSRGVAMSPDGHLWFHPLGHLWCEDFAAANRDMQGLFIHEMTHVWQHQKGIYLPVARHPFCRYSYALKPGWRLERYGIEQQAEIVRHAFLLRRGVRVPGAPALAQYESILPFRAA</sequence>
<dbReference type="OrthoDB" id="8686772at2"/>
<evidence type="ECO:0000313" key="1">
    <source>
        <dbReference type="EMBL" id="PTQ07327.1"/>
    </source>
</evidence>
<gene>
    <name evidence="1" type="ORF">CLG96_17385</name>
</gene>
<keyword evidence="2" id="KW-1185">Reference proteome</keyword>
<dbReference type="AlphaFoldDB" id="A0A2T5FTD6"/>
<protein>
    <submittedName>
        <fullName evidence="1">Vgr related protein</fullName>
    </submittedName>
</protein>
<dbReference type="Proteomes" id="UP000244162">
    <property type="component" value="Unassembled WGS sequence"/>
</dbReference>
<evidence type="ECO:0000313" key="2">
    <source>
        <dbReference type="Proteomes" id="UP000244162"/>
    </source>
</evidence>
<proteinExistence type="predicted"/>
<comment type="caution">
    <text evidence="1">The sequence shown here is derived from an EMBL/GenBank/DDBJ whole genome shotgun (WGS) entry which is preliminary data.</text>
</comment>
<organism evidence="1 2">
    <name type="scientific">Sphingomonas oleivorans</name>
    <dbReference type="NCBI Taxonomy" id="1735121"/>
    <lineage>
        <taxon>Bacteria</taxon>
        <taxon>Pseudomonadati</taxon>
        <taxon>Pseudomonadota</taxon>
        <taxon>Alphaproteobacteria</taxon>
        <taxon>Sphingomonadales</taxon>
        <taxon>Sphingomonadaceae</taxon>
        <taxon>Sphingomonas</taxon>
    </lineage>
</organism>
<dbReference type="RefSeq" id="WP_107969958.1">
    <property type="nucleotide sequence ID" value="NZ_NWBU01000018.1"/>
</dbReference>
<dbReference type="EMBL" id="NWBU01000018">
    <property type="protein sequence ID" value="PTQ07327.1"/>
    <property type="molecule type" value="Genomic_DNA"/>
</dbReference>
<reference evidence="1 2" key="1">
    <citation type="submission" date="2017-09" db="EMBL/GenBank/DDBJ databases">
        <title>Sphingomonas panjinensis sp.nov., isolated from oil-contaminated soil.</title>
        <authorList>
            <person name="Wang L."/>
            <person name="Chen L."/>
        </authorList>
    </citation>
    <scope>NUCLEOTIDE SEQUENCE [LARGE SCALE GENOMIC DNA]</scope>
    <source>
        <strain evidence="1 2">FW-11</strain>
    </source>
</reference>
<name>A0A2T5FTD6_9SPHN</name>